<name>A0ABP6S1K2_9PSEU</name>
<dbReference type="EMBL" id="BAAAYK010000038">
    <property type="protein sequence ID" value="GAA3365462.1"/>
    <property type="molecule type" value="Genomic_DNA"/>
</dbReference>
<dbReference type="RefSeq" id="WP_258343497.1">
    <property type="nucleotide sequence ID" value="NZ_BAAAYK010000038.1"/>
</dbReference>
<comment type="caution">
    <text evidence="1">The sequence shown here is derived from an EMBL/GenBank/DDBJ whole genome shotgun (WGS) entry which is preliminary data.</text>
</comment>
<gene>
    <name evidence="1" type="ORF">GCM10020366_65470</name>
</gene>
<proteinExistence type="predicted"/>
<protein>
    <submittedName>
        <fullName evidence="1">Uncharacterized protein</fullName>
    </submittedName>
</protein>
<sequence length="57" mass="5914">MNVLPPAPTAELPAEWSWCPDCSGTGLLDPDPADPAPAVAEECWTCRGLGAGARHVL</sequence>
<organism evidence="1 2">
    <name type="scientific">Saccharopolyspora gregorii</name>
    <dbReference type="NCBI Taxonomy" id="33914"/>
    <lineage>
        <taxon>Bacteria</taxon>
        <taxon>Bacillati</taxon>
        <taxon>Actinomycetota</taxon>
        <taxon>Actinomycetes</taxon>
        <taxon>Pseudonocardiales</taxon>
        <taxon>Pseudonocardiaceae</taxon>
        <taxon>Saccharopolyspora</taxon>
    </lineage>
</organism>
<evidence type="ECO:0000313" key="1">
    <source>
        <dbReference type="EMBL" id="GAA3365462.1"/>
    </source>
</evidence>
<evidence type="ECO:0000313" key="2">
    <source>
        <dbReference type="Proteomes" id="UP001500483"/>
    </source>
</evidence>
<accession>A0ABP6S1K2</accession>
<reference evidence="2" key="1">
    <citation type="journal article" date="2019" name="Int. J. Syst. Evol. Microbiol.">
        <title>The Global Catalogue of Microorganisms (GCM) 10K type strain sequencing project: providing services to taxonomists for standard genome sequencing and annotation.</title>
        <authorList>
            <consortium name="The Broad Institute Genomics Platform"/>
            <consortium name="The Broad Institute Genome Sequencing Center for Infectious Disease"/>
            <person name="Wu L."/>
            <person name="Ma J."/>
        </authorList>
    </citation>
    <scope>NUCLEOTIDE SEQUENCE [LARGE SCALE GENOMIC DNA]</scope>
    <source>
        <strain evidence="2">JCM 9687</strain>
    </source>
</reference>
<dbReference type="Proteomes" id="UP001500483">
    <property type="component" value="Unassembled WGS sequence"/>
</dbReference>
<keyword evidence="2" id="KW-1185">Reference proteome</keyword>